<evidence type="ECO:0008006" key="3">
    <source>
        <dbReference type="Google" id="ProtNLM"/>
    </source>
</evidence>
<organism evidence="1 2">
    <name type="scientific">Stentor coeruleus</name>
    <dbReference type="NCBI Taxonomy" id="5963"/>
    <lineage>
        <taxon>Eukaryota</taxon>
        <taxon>Sar</taxon>
        <taxon>Alveolata</taxon>
        <taxon>Ciliophora</taxon>
        <taxon>Postciliodesmatophora</taxon>
        <taxon>Heterotrichea</taxon>
        <taxon>Heterotrichida</taxon>
        <taxon>Stentoridae</taxon>
        <taxon>Stentor</taxon>
    </lineage>
</organism>
<accession>A0A1R2BGV4</accession>
<proteinExistence type="predicted"/>
<dbReference type="Gene3D" id="2.120.10.80">
    <property type="entry name" value="Kelch-type beta propeller"/>
    <property type="match status" value="1"/>
</dbReference>
<evidence type="ECO:0000313" key="1">
    <source>
        <dbReference type="EMBL" id="OMJ75981.1"/>
    </source>
</evidence>
<protein>
    <recommendedName>
        <fullName evidence="3">Kelch motif family protein</fullName>
    </recommendedName>
</protein>
<dbReference type="SUPFAM" id="SSF50965">
    <property type="entry name" value="Galactose oxidase, central domain"/>
    <property type="match status" value="1"/>
</dbReference>
<dbReference type="SMART" id="SM00612">
    <property type="entry name" value="Kelch"/>
    <property type="match status" value="1"/>
</dbReference>
<dbReference type="EMBL" id="MPUH01000658">
    <property type="protein sequence ID" value="OMJ75981.1"/>
    <property type="molecule type" value="Genomic_DNA"/>
</dbReference>
<dbReference type="Pfam" id="PF01344">
    <property type="entry name" value="Kelch_1"/>
    <property type="match status" value="1"/>
</dbReference>
<reference evidence="1 2" key="1">
    <citation type="submission" date="2016-11" db="EMBL/GenBank/DDBJ databases">
        <title>The macronuclear genome of Stentor coeruleus: a giant cell with tiny introns.</title>
        <authorList>
            <person name="Slabodnick M."/>
            <person name="Ruby J.G."/>
            <person name="Reiff S.B."/>
            <person name="Swart E.C."/>
            <person name="Gosai S."/>
            <person name="Prabakaran S."/>
            <person name="Witkowska E."/>
            <person name="Larue G.E."/>
            <person name="Fisher S."/>
            <person name="Freeman R.M."/>
            <person name="Gunawardena J."/>
            <person name="Chu W."/>
            <person name="Stover N.A."/>
            <person name="Gregory B.D."/>
            <person name="Nowacki M."/>
            <person name="Derisi J."/>
            <person name="Roy S.W."/>
            <person name="Marshall W.F."/>
            <person name="Sood P."/>
        </authorList>
    </citation>
    <scope>NUCLEOTIDE SEQUENCE [LARGE SCALE GENOMIC DNA]</scope>
    <source>
        <strain evidence="1">WM001</strain>
    </source>
</reference>
<dbReference type="OrthoDB" id="45365at2759"/>
<name>A0A1R2BGV4_9CILI</name>
<dbReference type="InterPro" id="IPR011043">
    <property type="entry name" value="Gal_Oxase/kelch_b-propeller"/>
</dbReference>
<dbReference type="Proteomes" id="UP000187209">
    <property type="component" value="Unassembled WGS sequence"/>
</dbReference>
<keyword evidence="2" id="KW-1185">Reference proteome</keyword>
<comment type="caution">
    <text evidence="1">The sequence shown here is derived from an EMBL/GenBank/DDBJ whole genome shotgun (WGS) entry which is preliminary data.</text>
</comment>
<dbReference type="InterPro" id="IPR015915">
    <property type="entry name" value="Kelch-typ_b-propeller"/>
</dbReference>
<dbReference type="AlphaFoldDB" id="A0A1R2BGV4"/>
<gene>
    <name evidence="1" type="ORF">SteCoe_24740</name>
</gene>
<dbReference type="InterPro" id="IPR006652">
    <property type="entry name" value="Kelch_1"/>
</dbReference>
<evidence type="ECO:0000313" key="2">
    <source>
        <dbReference type="Proteomes" id="UP000187209"/>
    </source>
</evidence>
<sequence>MSINCSEPKCSLNPITRISCGNKLLYFCNIHQDIHTNLCSREHQSFTYLKNISNQQSAINSLKEIIKSFENTYQRCIFDLNQIINQLTKVFYQKTSEIQNIKNYCRFLLKELLSKSQIPIIYTAETIDKPKVDTDDIKAEIKAFCLKTFVESLSYVINLHELTMKIQDEALKCISTPKANLNIDNSLYSFINESKFLVQFDTQTLTYSKKLVSVNENQGSLQSICSISLTEIFFTGGYVEITNSYNNSCYIINKNTGAVKVLPKARKRYAAQALFYKQGVYIFGGYDGSFLNSSDLFDLRSKTWKNLLRLPVALSSTTCVVLKDKEIFIVGSENNKKRHFLCYNIENNLFMNINNDFTMSYWRNLIVKYGDSLYLIMGESILKSQVSDINSWQILRGSVDFDASSSRPVIRGKKAYFIFWNGKICQFDLESLELNVVTKIE</sequence>